<dbReference type="AlphaFoldDB" id="M1V548"/>
<keyword evidence="4 6" id="KW-0863">Zinc-finger</keyword>
<dbReference type="InterPro" id="IPR024964">
    <property type="entry name" value="CTLH/CRA"/>
</dbReference>
<dbReference type="Gramene" id="CMI164CT">
    <property type="protein sequence ID" value="CMI164CT"/>
    <property type="gene ID" value="CMI164C"/>
</dbReference>
<dbReference type="EMBL" id="AP006491">
    <property type="protein sequence ID" value="BAM80045.1"/>
    <property type="molecule type" value="Genomic_DNA"/>
</dbReference>
<dbReference type="PROSITE" id="PS50089">
    <property type="entry name" value="ZF_RING_2"/>
    <property type="match status" value="1"/>
</dbReference>
<evidence type="ECO:0000256" key="8">
    <source>
        <dbReference type="SAM" id="MobiDB-lite"/>
    </source>
</evidence>
<dbReference type="Gene3D" id="3.30.40.10">
    <property type="entry name" value="Zinc/RING finger domain, C3HC4 (zinc finger)"/>
    <property type="match status" value="1"/>
</dbReference>
<dbReference type="RefSeq" id="XP_005536331.1">
    <property type="nucleotide sequence ID" value="XM_005536274.1"/>
</dbReference>
<dbReference type="GO" id="GO:0005737">
    <property type="term" value="C:cytoplasm"/>
    <property type="evidence" value="ECO:0007669"/>
    <property type="project" value="UniProtKB-SubCell"/>
</dbReference>
<proteinExistence type="predicted"/>
<keyword evidence="2" id="KW-0963">Cytoplasm</keyword>
<reference evidence="11 12" key="1">
    <citation type="journal article" date="2004" name="Nature">
        <title>Genome sequence of the ultrasmall unicellular red alga Cyanidioschyzon merolae 10D.</title>
        <authorList>
            <person name="Matsuzaki M."/>
            <person name="Misumi O."/>
            <person name="Shin-i T."/>
            <person name="Maruyama S."/>
            <person name="Takahara M."/>
            <person name="Miyagishima S."/>
            <person name="Mori T."/>
            <person name="Nishida K."/>
            <person name="Yagisawa F."/>
            <person name="Nishida K."/>
            <person name="Yoshida Y."/>
            <person name="Nishimura Y."/>
            <person name="Nakao S."/>
            <person name="Kobayashi T."/>
            <person name="Momoyama Y."/>
            <person name="Higashiyama T."/>
            <person name="Minoda A."/>
            <person name="Sano M."/>
            <person name="Nomoto H."/>
            <person name="Oishi K."/>
            <person name="Hayashi H."/>
            <person name="Ohta F."/>
            <person name="Nishizaka S."/>
            <person name="Haga S."/>
            <person name="Miura S."/>
            <person name="Morishita T."/>
            <person name="Kabeya Y."/>
            <person name="Terasawa K."/>
            <person name="Suzuki Y."/>
            <person name="Ishii Y."/>
            <person name="Asakawa S."/>
            <person name="Takano H."/>
            <person name="Ohta N."/>
            <person name="Kuroiwa H."/>
            <person name="Tanaka K."/>
            <person name="Shimizu N."/>
            <person name="Sugano S."/>
            <person name="Sato N."/>
            <person name="Nozaki H."/>
            <person name="Ogasawara N."/>
            <person name="Kohara Y."/>
            <person name="Kuroiwa T."/>
        </authorList>
    </citation>
    <scope>NUCLEOTIDE SEQUENCE [LARGE SCALE GENOMIC DNA]</scope>
    <source>
        <strain evidence="11 12">10D</strain>
    </source>
</reference>
<dbReference type="SMART" id="SM00757">
    <property type="entry name" value="CRA"/>
    <property type="match status" value="1"/>
</dbReference>
<dbReference type="PROSITE" id="PS51867">
    <property type="entry name" value="ZF_RING_GID"/>
    <property type="match status" value="1"/>
</dbReference>
<keyword evidence="12" id="KW-1185">Reference proteome</keyword>
<dbReference type="PANTHER" id="PTHR12170">
    <property type="entry name" value="MACROPHAGE ERYTHROBLAST ATTACHER-RELATED"/>
    <property type="match status" value="1"/>
</dbReference>
<dbReference type="FunFam" id="3.30.40.10:FF:000143">
    <property type="entry name" value="Regulator of gluconeogenesis Rmd5"/>
    <property type="match status" value="1"/>
</dbReference>
<dbReference type="OrthoDB" id="1933281at2759"/>
<dbReference type="GO" id="GO:0008270">
    <property type="term" value="F:zinc ion binding"/>
    <property type="evidence" value="ECO:0007669"/>
    <property type="project" value="UniProtKB-KW"/>
</dbReference>
<keyword evidence="3" id="KW-0479">Metal-binding</keyword>
<dbReference type="InterPro" id="IPR045098">
    <property type="entry name" value="Fyv10_fam"/>
</dbReference>
<evidence type="ECO:0000256" key="7">
    <source>
        <dbReference type="PROSITE-ProRule" id="PRU01215"/>
    </source>
</evidence>
<organism evidence="11 12">
    <name type="scientific">Cyanidioschyzon merolae (strain NIES-3377 / 10D)</name>
    <name type="common">Unicellular red alga</name>
    <dbReference type="NCBI Taxonomy" id="280699"/>
    <lineage>
        <taxon>Eukaryota</taxon>
        <taxon>Rhodophyta</taxon>
        <taxon>Bangiophyceae</taxon>
        <taxon>Cyanidiales</taxon>
        <taxon>Cyanidiaceae</taxon>
        <taxon>Cyanidioschyzon</taxon>
    </lineage>
</organism>
<evidence type="ECO:0000259" key="10">
    <source>
        <dbReference type="PROSITE" id="PS51867"/>
    </source>
</evidence>
<evidence type="ECO:0000256" key="3">
    <source>
        <dbReference type="ARBA" id="ARBA00022723"/>
    </source>
</evidence>
<comment type="subcellular location">
    <subcellularLocation>
        <location evidence="1">Cytoplasm</location>
    </subcellularLocation>
</comment>
<dbReference type="OMA" id="LIRECKM"/>
<dbReference type="InterPro" id="IPR037683">
    <property type="entry name" value="Rmd5_dRing"/>
</dbReference>
<dbReference type="GO" id="GO:0034657">
    <property type="term" value="C:GID complex"/>
    <property type="evidence" value="ECO:0007669"/>
    <property type="project" value="TreeGrafter"/>
</dbReference>
<dbReference type="GeneID" id="16993773"/>
<dbReference type="Proteomes" id="UP000007014">
    <property type="component" value="Chromosome 9"/>
</dbReference>
<protein>
    <submittedName>
        <fullName evidence="11">Uncharacterized protein</fullName>
    </submittedName>
</protein>
<dbReference type="STRING" id="280699.M1V548"/>
<evidence type="ECO:0000256" key="1">
    <source>
        <dbReference type="ARBA" id="ARBA00004496"/>
    </source>
</evidence>
<dbReference type="PANTHER" id="PTHR12170:SF3">
    <property type="entry name" value="GH10162P"/>
    <property type="match status" value="1"/>
</dbReference>
<dbReference type="KEGG" id="cme:CYME_CMI164C"/>
<name>M1V548_CYAM1</name>
<evidence type="ECO:0000313" key="11">
    <source>
        <dbReference type="EMBL" id="BAM80045.1"/>
    </source>
</evidence>
<dbReference type="InterPro" id="IPR001841">
    <property type="entry name" value="Znf_RING"/>
</dbReference>
<feature type="compositionally biased region" description="Low complexity" evidence="8">
    <location>
        <begin position="201"/>
        <end position="212"/>
    </location>
</feature>
<dbReference type="Pfam" id="PF13445">
    <property type="entry name" value="zf-RING_UBOX"/>
    <property type="match status" value="1"/>
</dbReference>
<evidence type="ECO:0000256" key="4">
    <source>
        <dbReference type="ARBA" id="ARBA00022771"/>
    </source>
</evidence>
<dbReference type="eggNOG" id="KOG2817">
    <property type="taxonomic scope" value="Eukaryota"/>
</dbReference>
<evidence type="ECO:0000256" key="5">
    <source>
        <dbReference type="ARBA" id="ARBA00022833"/>
    </source>
</evidence>
<dbReference type="GO" id="GO:0061630">
    <property type="term" value="F:ubiquitin protein ligase activity"/>
    <property type="evidence" value="ECO:0007669"/>
    <property type="project" value="InterPro"/>
</dbReference>
<dbReference type="InterPro" id="IPR013083">
    <property type="entry name" value="Znf_RING/FYVE/PHD"/>
</dbReference>
<feature type="domain" description="RING-type" evidence="9">
    <location>
        <begin position="385"/>
        <end position="427"/>
    </location>
</feature>
<dbReference type="GO" id="GO:0043161">
    <property type="term" value="P:proteasome-mediated ubiquitin-dependent protein catabolic process"/>
    <property type="evidence" value="ECO:0007669"/>
    <property type="project" value="InterPro"/>
</dbReference>
<feature type="domain" description="RING-Gid-type" evidence="10">
    <location>
        <begin position="385"/>
        <end position="427"/>
    </location>
</feature>
<dbReference type="InterPro" id="IPR006594">
    <property type="entry name" value="LisH"/>
</dbReference>
<dbReference type="PROSITE" id="PS50896">
    <property type="entry name" value="LISH"/>
    <property type="match status" value="1"/>
</dbReference>
<gene>
    <name evidence="11" type="ORF">CYME_CMI164C</name>
</gene>
<dbReference type="InterPro" id="IPR027370">
    <property type="entry name" value="Znf-RING_euk"/>
</dbReference>
<feature type="region of interest" description="Disordered" evidence="8">
    <location>
        <begin position="198"/>
        <end position="232"/>
    </location>
</feature>
<accession>M1V548</accession>
<dbReference type="InterPro" id="IPR044063">
    <property type="entry name" value="ZF_RING_GID"/>
</dbReference>
<keyword evidence="5" id="KW-0862">Zinc</keyword>
<dbReference type="InterPro" id="IPR013144">
    <property type="entry name" value="CRA_dom"/>
</dbReference>
<sequence>MSGTETSQALMSGQLPKERGAGLVSVAADLVRLVAKQKKLSGSSFDACQNLKDALDRFQVAILSPTTSVEARKLLLAEFQQQVLALFETLSVREKELKAAITKYTKSGENCFDPQISQLCNVQPLEKTLLERAIGEHLYREGHFDIADSFARESGQSFEDTYRLPFRDLYAILNDIRHGTLEPAILWTQRVSSWIERSSDSQDGASESSAAQRMQDSTYIPHSATPSVPTNAGRQALAEKLRELEFKLHRLRFVNYLQERRLPEALAYARQHFARFQRSQTKEIQQLMGCFAFVSRIAKSPYASFFTSALSDDAEQSFRRCFWAHLDLSEESPLYSVVACGTIALPVLMRATRLLATRESWTQREELPVEIDLGKKYKYHSIFVCPVSREQSTPTNPPYLLPCGHVLCKETVNRLPRGNTRFKCPYCPSEQQVAACRQINF</sequence>
<feature type="compositionally biased region" description="Polar residues" evidence="8">
    <location>
        <begin position="214"/>
        <end position="232"/>
    </location>
</feature>
<evidence type="ECO:0000256" key="6">
    <source>
        <dbReference type="PROSITE-ProRule" id="PRU00175"/>
    </source>
</evidence>
<dbReference type="Pfam" id="PF10607">
    <property type="entry name" value="CTLH"/>
    <property type="match status" value="1"/>
</dbReference>
<evidence type="ECO:0000259" key="9">
    <source>
        <dbReference type="PROSITE" id="PS50089"/>
    </source>
</evidence>
<evidence type="ECO:0000313" key="12">
    <source>
        <dbReference type="Proteomes" id="UP000007014"/>
    </source>
</evidence>
<dbReference type="GO" id="GO:0005634">
    <property type="term" value="C:nucleus"/>
    <property type="evidence" value="ECO:0007669"/>
    <property type="project" value="TreeGrafter"/>
</dbReference>
<evidence type="ECO:0000256" key="2">
    <source>
        <dbReference type="ARBA" id="ARBA00022490"/>
    </source>
</evidence>
<dbReference type="HOGENOM" id="CLU_020227_3_1_1"/>
<feature type="zinc finger region" description="RING-Gid-type" evidence="7">
    <location>
        <begin position="385"/>
        <end position="427"/>
    </location>
</feature>
<dbReference type="CDD" id="cd16652">
    <property type="entry name" value="dRING_Rmd5p-like"/>
    <property type="match status" value="1"/>
</dbReference>
<dbReference type="SUPFAM" id="SSF57850">
    <property type="entry name" value="RING/U-box"/>
    <property type="match status" value="1"/>
</dbReference>
<reference evidence="11 12" key="2">
    <citation type="journal article" date="2007" name="BMC Biol.">
        <title>A 100%-complete sequence reveals unusually simple genomic features in the hot-spring red alga Cyanidioschyzon merolae.</title>
        <authorList>
            <person name="Nozaki H."/>
            <person name="Takano H."/>
            <person name="Misumi O."/>
            <person name="Terasawa K."/>
            <person name="Matsuzaki M."/>
            <person name="Maruyama S."/>
            <person name="Nishida K."/>
            <person name="Yagisawa F."/>
            <person name="Yoshida Y."/>
            <person name="Fujiwara T."/>
            <person name="Takio S."/>
            <person name="Tamura K."/>
            <person name="Chung S.J."/>
            <person name="Nakamura S."/>
            <person name="Kuroiwa H."/>
            <person name="Tanaka K."/>
            <person name="Sato N."/>
            <person name="Kuroiwa T."/>
        </authorList>
    </citation>
    <scope>NUCLEOTIDE SEQUENCE [LARGE SCALE GENOMIC DNA]</scope>
    <source>
        <strain evidence="11 12">10D</strain>
    </source>
</reference>